<accession>A0A8S0QFA1</accession>
<keyword evidence="12" id="KW-1185">Reference proteome</keyword>
<dbReference type="GO" id="GO:0015031">
    <property type="term" value="P:protein transport"/>
    <property type="evidence" value="ECO:0007669"/>
    <property type="project" value="UniProtKB-KW"/>
</dbReference>
<name>A0A8S0QFA1_OLEEU</name>
<dbReference type="InterPro" id="IPR011990">
    <property type="entry name" value="TPR-like_helical_dom_sf"/>
</dbReference>
<evidence type="ECO:0000313" key="11">
    <source>
        <dbReference type="EMBL" id="CAA2965998.1"/>
    </source>
</evidence>
<dbReference type="GO" id="GO:0005742">
    <property type="term" value="C:mitochondrial outer membrane translocase complex"/>
    <property type="evidence" value="ECO:0007669"/>
    <property type="project" value="InterPro"/>
</dbReference>
<dbReference type="Gene3D" id="1.25.40.10">
    <property type="entry name" value="Tetratricopeptide repeat domain"/>
    <property type="match status" value="1"/>
</dbReference>
<dbReference type="InterPro" id="IPR010547">
    <property type="entry name" value="TOM20_imprt_rcpt"/>
</dbReference>
<dbReference type="PANTHER" id="PTHR32409:SF3">
    <property type="entry name" value="MITOCHONDRIAL IMPORT RECEPTOR SUBUNIT TOM20-1-RELATED"/>
    <property type="match status" value="1"/>
</dbReference>
<keyword evidence="9" id="KW-0496">Mitochondrion</keyword>
<keyword evidence="6" id="KW-1000">Mitochondrion outer membrane</keyword>
<dbReference type="Gramene" id="OE9A018784T2">
    <property type="protein sequence ID" value="OE9A018784C2"/>
    <property type="gene ID" value="OE9A018784"/>
</dbReference>
<evidence type="ECO:0000256" key="9">
    <source>
        <dbReference type="ARBA" id="ARBA00023128"/>
    </source>
</evidence>
<dbReference type="GO" id="GO:0045040">
    <property type="term" value="P:protein insertion into mitochondrial outer membrane"/>
    <property type="evidence" value="ECO:0007669"/>
    <property type="project" value="InterPro"/>
</dbReference>
<comment type="similarity">
    <text evidence="3">Belongs to the Tom20 family.</text>
</comment>
<evidence type="ECO:0000256" key="7">
    <source>
        <dbReference type="ARBA" id="ARBA00022927"/>
    </source>
</evidence>
<gene>
    <name evidence="11" type="ORF">OLEA9_A018784</name>
</gene>
<dbReference type="Proteomes" id="UP000594638">
    <property type="component" value="Unassembled WGS sequence"/>
</dbReference>
<keyword evidence="8" id="KW-1133">Transmembrane helix</keyword>
<evidence type="ECO:0000313" key="12">
    <source>
        <dbReference type="Proteomes" id="UP000594638"/>
    </source>
</evidence>
<dbReference type="Pfam" id="PF06552">
    <property type="entry name" value="TOM20_plant"/>
    <property type="match status" value="1"/>
</dbReference>
<keyword evidence="5" id="KW-0812">Transmembrane</keyword>
<comment type="caution">
    <text evidence="11">The sequence shown here is derived from an EMBL/GenBank/DDBJ whole genome shotgun (WGS) entry which is preliminary data.</text>
</comment>
<dbReference type="AlphaFoldDB" id="A0A8S0QFA1"/>
<keyword evidence="10" id="KW-0472">Membrane</keyword>
<proteinExistence type="inferred from homology"/>
<evidence type="ECO:0000256" key="8">
    <source>
        <dbReference type="ARBA" id="ARBA00022989"/>
    </source>
</evidence>
<sequence length="145" mass="16515">MRLAGKCGIFIIRLFSGENTIFFRCLMQNLTRWGGALLELSQFQNVPDSKKMILDAISKLEEALEASPSKHDTLWCLGNAHTSHAFLTPDQDEAKVYFEKAAQYFEQAVEADPQNELYKKSLEVAAKVYPFVFNVNHLYQFSFPG</sequence>
<dbReference type="OrthoDB" id="1056333at2759"/>
<evidence type="ECO:0000256" key="3">
    <source>
        <dbReference type="ARBA" id="ARBA00005792"/>
    </source>
</evidence>
<comment type="subcellular location">
    <subcellularLocation>
        <location evidence="2">Mitochondrion outer membrane</location>
        <topology evidence="2">Single-pass membrane protein</topology>
    </subcellularLocation>
</comment>
<dbReference type="EMBL" id="CACTIH010001851">
    <property type="protein sequence ID" value="CAA2965998.1"/>
    <property type="molecule type" value="Genomic_DNA"/>
</dbReference>
<protein>
    <submittedName>
        <fullName evidence="11">Mitochondrial import receptor subunit TOM20</fullName>
    </submittedName>
</protein>
<evidence type="ECO:0000256" key="1">
    <source>
        <dbReference type="ARBA" id="ARBA00003450"/>
    </source>
</evidence>
<comment type="function">
    <text evidence="1">Central component of the receptor complex responsible for the recognition and translocation of cytosolically synthesized mitochondrial preproteins. Together with TOM22 functions as the transit peptide receptor at the surface of the mitochondrion outer membrane and facilitates the movement of preproteins into the translocation pore.</text>
</comment>
<reference evidence="11 12" key="1">
    <citation type="submission" date="2019-12" db="EMBL/GenBank/DDBJ databases">
        <authorList>
            <person name="Alioto T."/>
            <person name="Alioto T."/>
            <person name="Gomez Garrido J."/>
        </authorList>
    </citation>
    <scope>NUCLEOTIDE SEQUENCE [LARGE SCALE GENOMIC DNA]</scope>
</reference>
<evidence type="ECO:0000256" key="6">
    <source>
        <dbReference type="ARBA" id="ARBA00022787"/>
    </source>
</evidence>
<evidence type="ECO:0000256" key="4">
    <source>
        <dbReference type="ARBA" id="ARBA00022448"/>
    </source>
</evidence>
<keyword evidence="11" id="KW-0675">Receptor</keyword>
<evidence type="ECO:0000256" key="10">
    <source>
        <dbReference type="ARBA" id="ARBA00023136"/>
    </source>
</evidence>
<dbReference type="SUPFAM" id="SSF48452">
    <property type="entry name" value="TPR-like"/>
    <property type="match status" value="1"/>
</dbReference>
<organism evidence="11 12">
    <name type="scientific">Olea europaea subsp. europaea</name>
    <dbReference type="NCBI Taxonomy" id="158383"/>
    <lineage>
        <taxon>Eukaryota</taxon>
        <taxon>Viridiplantae</taxon>
        <taxon>Streptophyta</taxon>
        <taxon>Embryophyta</taxon>
        <taxon>Tracheophyta</taxon>
        <taxon>Spermatophyta</taxon>
        <taxon>Magnoliopsida</taxon>
        <taxon>eudicotyledons</taxon>
        <taxon>Gunneridae</taxon>
        <taxon>Pentapetalae</taxon>
        <taxon>asterids</taxon>
        <taxon>lamiids</taxon>
        <taxon>Lamiales</taxon>
        <taxon>Oleaceae</taxon>
        <taxon>Oleeae</taxon>
        <taxon>Olea</taxon>
    </lineage>
</organism>
<keyword evidence="4" id="KW-0813">Transport</keyword>
<dbReference type="PANTHER" id="PTHR32409">
    <property type="entry name" value="MITOCHONDRIAL IMPORT RECEPTOR SUBUNIT TOM20-1-RELATED"/>
    <property type="match status" value="1"/>
</dbReference>
<keyword evidence="7" id="KW-0653">Protein transport</keyword>
<evidence type="ECO:0000256" key="5">
    <source>
        <dbReference type="ARBA" id="ARBA00022692"/>
    </source>
</evidence>
<evidence type="ECO:0000256" key="2">
    <source>
        <dbReference type="ARBA" id="ARBA00004572"/>
    </source>
</evidence>